<evidence type="ECO:0000313" key="2">
    <source>
        <dbReference type="EMBL" id="UQF79531.1"/>
    </source>
</evidence>
<gene>
    <name evidence="2" type="ORF">M3I41_08105</name>
</gene>
<feature type="domain" description="Ppx/GppA phosphatase N-terminal" evidence="1">
    <location>
        <begin position="29"/>
        <end position="283"/>
    </location>
</feature>
<dbReference type="EMBL" id="CP097095">
    <property type="protein sequence ID" value="UQF79531.1"/>
    <property type="molecule type" value="Genomic_DNA"/>
</dbReference>
<dbReference type="SUPFAM" id="SSF53067">
    <property type="entry name" value="Actin-like ATPase domain"/>
    <property type="match status" value="2"/>
</dbReference>
<evidence type="ECO:0000259" key="1">
    <source>
        <dbReference type="Pfam" id="PF02541"/>
    </source>
</evidence>
<organism evidence="2 3">
    <name type="scientific">Actinomyces graevenitzii</name>
    <dbReference type="NCBI Taxonomy" id="55565"/>
    <lineage>
        <taxon>Bacteria</taxon>
        <taxon>Bacillati</taxon>
        <taxon>Actinomycetota</taxon>
        <taxon>Actinomycetes</taxon>
        <taxon>Actinomycetales</taxon>
        <taxon>Actinomycetaceae</taxon>
        <taxon>Actinomyces</taxon>
    </lineage>
</organism>
<sequence>MRLAAIDCGTNTIRLLIGDYELTDQGIIINELERSGEIVRLGVGVDRTGRLDEGAIERTLDFTRACAERFEHYGVQQARFVATSASRDAANRDVFVNGVWAILGFEPEVISGEEEAALAFLGSKVGSNVDMTHPRLVVDLGGGSTEFSLGTQYPDAYISTNMGSGRVTERFLSEGVTPASEAAAREFVRSMLDTAAEQVDFSAAHSLVGLAGTITAVTAHALGLEYFDSQKIGGAQVPVEDMRRSCDAIIHATPEQLEQWEFIAPGRRSVIAAGALICDEIVARVAADTANTDHPVRHINVSLHDILDGIALSQL</sequence>
<dbReference type="Pfam" id="PF02541">
    <property type="entry name" value="Ppx-GppA"/>
    <property type="match status" value="1"/>
</dbReference>
<proteinExistence type="predicted"/>
<dbReference type="AlphaFoldDB" id="A0A9E7DC41"/>
<name>A0A9E7DC41_9ACTO</name>
<accession>A0A9E7DC41</accession>
<dbReference type="InterPro" id="IPR050273">
    <property type="entry name" value="GppA/Ppx_hydrolase"/>
</dbReference>
<dbReference type="InterPro" id="IPR043129">
    <property type="entry name" value="ATPase_NBD"/>
</dbReference>
<dbReference type="Proteomes" id="UP000830236">
    <property type="component" value="Chromosome"/>
</dbReference>
<dbReference type="Gene3D" id="3.30.420.40">
    <property type="match status" value="1"/>
</dbReference>
<dbReference type="PANTHER" id="PTHR30005">
    <property type="entry name" value="EXOPOLYPHOSPHATASE"/>
    <property type="match status" value="1"/>
</dbReference>
<reference evidence="2" key="1">
    <citation type="submission" date="2022-05" db="EMBL/GenBank/DDBJ databases">
        <title>Using nanopore sequencing to obtain complete genomes from saliva samples.</title>
        <authorList>
            <person name="Baker J.L."/>
        </authorList>
    </citation>
    <scope>NUCLEOTIDE SEQUENCE</scope>
    <source>
        <strain evidence="2">JCVI-JB-Ag32</strain>
    </source>
</reference>
<dbReference type="Gene3D" id="3.30.420.150">
    <property type="entry name" value="Exopolyphosphatase. Domain 2"/>
    <property type="match status" value="1"/>
</dbReference>
<dbReference type="KEGG" id="agh:M3I41_08105"/>
<dbReference type="PANTHER" id="PTHR30005:SF13">
    <property type="entry name" value="EXOPOLYPHOSPHATASE 2"/>
    <property type="match status" value="1"/>
</dbReference>
<dbReference type="GO" id="GO:0016462">
    <property type="term" value="F:pyrophosphatase activity"/>
    <property type="evidence" value="ECO:0007669"/>
    <property type="project" value="TreeGrafter"/>
</dbReference>
<evidence type="ECO:0000313" key="3">
    <source>
        <dbReference type="Proteomes" id="UP000830236"/>
    </source>
</evidence>
<protein>
    <submittedName>
        <fullName evidence="2">Ppx/GppA family phosphatase</fullName>
    </submittedName>
</protein>
<dbReference type="InterPro" id="IPR003695">
    <property type="entry name" value="Ppx_GppA_N"/>
</dbReference>